<organism evidence="1 2">
    <name type="scientific">Corticimicrobacter populi</name>
    <dbReference type="NCBI Taxonomy" id="2175229"/>
    <lineage>
        <taxon>Bacteria</taxon>
        <taxon>Pseudomonadati</taxon>
        <taxon>Pseudomonadota</taxon>
        <taxon>Betaproteobacteria</taxon>
        <taxon>Burkholderiales</taxon>
        <taxon>Alcaligenaceae</taxon>
        <taxon>Corticimicrobacter</taxon>
    </lineage>
</organism>
<name>A0A2V1JYB3_9BURK</name>
<dbReference type="SUPFAM" id="SSF48452">
    <property type="entry name" value="TPR-like"/>
    <property type="match status" value="1"/>
</dbReference>
<reference evidence="2" key="1">
    <citation type="submission" date="2018-05" db="EMBL/GenBank/DDBJ databases">
        <authorList>
            <person name="Li Y."/>
        </authorList>
    </citation>
    <scope>NUCLEOTIDE SEQUENCE [LARGE SCALE GENOMIC DNA]</scope>
    <source>
        <strain evidence="2">3d-2-2</strain>
    </source>
</reference>
<dbReference type="Proteomes" id="UP000245212">
    <property type="component" value="Unassembled WGS sequence"/>
</dbReference>
<gene>
    <name evidence="1" type="ORF">DD235_14635</name>
</gene>
<keyword evidence="2" id="KW-1185">Reference proteome</keyword>
<dbReference type="EMBL" id="QETA01000007">
    <property type="protein sequence ID" value="PWF21494.1"/>
    <property type="molecule type" value="Genomic_DNA"/>
</dbReference>
<proteinExistence type="predicted"/>
<comment type="caution">
    <text evidence="1">The sequence shown here is derived from an EMBL/GenBank/DDBJ whole genome shotgun (WGS) entry which is preliminary data.</text>
</comment>
<evidence type="ECO:0000313" key="1">
    <source>
        <dbReference type="EMBL" id="PWF21494.1"/>
    </source>
</evidence>
<sequence>MKVLSDLNPKLEDTIVSVVEEGNILQTNKDYKAALQKYQAAWDLLPAPQLDWEIASWIASCFYSIHFECAAYAEAKKWAEISLKTRGSDIDTAPLIDLGMVCHELGQDEEAYAYFHDAYRYGKQRAFRERPKKYLDFYLGKKSRTST</sequence>
<evidence type="ECO:0000313" key="2">
    <source>
        <dbReference type="Proteomes" id="UP000245212"/>
    </source>
</evidence>
<accession>A0A2V1JYB3</accession>
<dbReference type="Gene3D" id="1.25.40.10">
    <property type="entry name" value="Tetratricopeptide repeat domain"/>
    <property type="match status" value="1"/>
</dbReference>
<dbReference type="RefSeq" id="WP_109062838.1">
    <property type="nucleotide sequence ID" value="NZ_QETA01000007.1"/>
</dbReference>
<dbReference type="AlphaFoldDB" id="A0A2V1JYB3"/>
<evidence type="ECO:0008006" key="3">
    <source>
        <dbReference type="Google" id="ProtNLM"/>
    </source>
</evidence>
<protein>
    <recommendedName>
        <fullName evidence="3">Tetratricopeptide repeat protein</fullName>
    </recommendedName>
</protein>
<dbReference type="InterPro" id="IPR011990">
    <property type="entry name" value="TPR-like_helical_dom_sf"/>
</dbReference>